<evidence type="ECO:0000256" key="1">
    <source>
        <dbReference type="ARBA" id="ARBA00022884"/>
    </source>
</evidence>
<accession>A0ABT8DSQ8</accession>
<dbReference type="InterPro" id="IPR047048">
    <property type="entry name" value="TlyA"/>
</dbReference>
<sequence length="240" mass="25661">MRADQLLVSQGLAPTRSAAQRLIDGGAVQCEGRVLKKAGEDLLPNARLLVTDDAELRYVSRGGLKLEGALKTSGIVVSGLHALDIGQSTGGFTDVLLKAGAAHVTGIDVGHSQLHASLAHDPRVTALENQHVREFQPTQSFALIVGDLSFISMLGELARIAKWLAPAGQLLLLIKPQFELGKKALNKGGLIKDRKQYLELEQRARAGVDAIGGLQLRGWFESPVTGGDGNTEFFLWVQAT</sequence>
<organism evidence="5 6">
    <name type="scientific">Roseateles violae</name>
    <dbReference type="NCBI Taxonomy" id="3058042"/>
    <lineage>
        <taxon>Bacteria</taxon>
        <taxon>Pseudomonadati</taxon>
        <taxon>Pseudomonadota</taxon>
        <taxon>Betaproteobacteria</taxon>
        <taxon>Burkholderiales</taxon>
        <taxon>Sphaerotilaceae</taxon>
        <taxon>Roseateles</taxon>
    </lineage>
</organism>
<dbReference type="GO" id="GO:0032259">
    <property type="term" value="P:methylation"/>
    <property type="evidence" value="ECO:0007669"/>
    <property type="project" value="UniProtKB-KW"/>
</dbReference>
<keyword evidence="6" id="KW-1185">Reference proteome</keyword>
<keyword evidence="1 3" id="KW-0694">RNA-binding</keyword>
<evidence type="ECO:0000259" key="4">
    <source>
        <dbReference type="SMART" id="SM00363"/>
    </source>
</evidence>
<dbReference type="PROSITE" id="PS50889">
    <property type="entry name" value="S4"/>
    <property type="match status" value="1"/>
</dbReference>
<comment type="similarity">
    <text evidence="2">Belongs to the TlyA family.</text>
</comment>
<evidence type="ECO:0000313" key="5">
    <source>
        <dbReference type="EMBL" id="MDN3921354.1"/>
    </source>
</evidence>
<dbReference type="InterPro" id="IPR029063">
    <property type="entry name" value="SAM-dependent_MTases_sf"/>
</dbReference>
<dbReference type="PANTHER" id="PTHR32319">
    <property type="entry name" value="BACTERIAL HEMOLYSIN-LIKE PROTEIN"/>
    <property type="match status" value="1"/>
</dbReference>
<comment type="caution">
    <text evidence="5">The sequence shown here is derived from an EMBL/GenBank/DDBJ whole genome shotgun (WGS) entry which is preliminary data.</text>
</comment>
<proteinExistence type="inferred from homology"/>
<keyword evidence="5" id="KW-0489">Methyltransferase</keyword>
<dbReference type="SUPFAM" id="SSF55174">
    <property type="entry name" value="Alpha-L RNA-binding motif"/>
    <property type="match status" value="1"/>
</dbReference>
<dbReference type="GO" id="GO:0008168">
    <property type="term" value="F:methyltransferase activity"/>
    <property type="evidence" value="ECO:0007669"/>
    <property type="project" value="UniProtKB-KW"/>
</dbReference>
<dbReference type="InterPro" id="IPR004538">
    <property type="entry name" value="Hemolysin_A/TlyA"/>
</dbReference>
<dbReference type="PANTHER" id="PTHR32319:SF0">
    <property type="entry name" value="BACTERIAL HEMOLYSIN-LIKE PROTEIN"/>
    <property type="match status" value="1"/>
</dbReference>
<reference evidence="5 6" key="1">
    <citation type="submission" date="2023-06" db="EMBL/GenBank/DDBJ databases">
        <title>Pelomonas sp. PFR6 16S ribosomal RNA gene Genome sequencing and assembly.</title>
        <authorList>
            <person name="Woo H."/>
        </authorList>
    </citation>
    <scope>NUCLEOTIDE SEQUENCE [LARGE SCALE GENOMIC DNA]</scope>
    <source>
        <strain evidence="5 6">PFR6</strain>
    </source>
</reference>
<evidence type="ECO:0000256" key="2">
    <source>
        <dbReference type="ARBA" id="ARBA00029460"/>
    </source>
</evidence>
<dbReference type="RefSeq" id="WP_290359653.1">
    <property type="nucleotide sequence ID" value="NZ_JAUHHC010000003.1"/>
</dbReference>
<dbReference type="Proteomes" id="UP001228044">
    <property type="component" value="Unassembled WGS sequence"/>
</dbReference>
<dbReference type="PIRSF" id="PIRSF005578">
    <property type="entry name" value="TlyA"/>
    <property type="match status" value="1"/>
</dbReference>
<dbReference type="Gene3D" id="3.10.290.10">
    <property type="entry name" value="RNA-binding S4 domain"/>
    <property type="match status" value="1"/>
</dbReference>
<dbReference type="Pfam" id="PF01479">
    <property type="entry name" value="S4"/>
    <property type="match status" value="1"/>
</dbReference>
<feature type="domain" description="RNA-binding S4" evidence="4">
    <location>
        <begin position="1"/>
        <end position="67"/>
    </location>
</feature>
<dbReference type="Pfam" id="PF01728">
    <property type="entry name" value="FtsJ"/>
    <property type="match status" value="1"/>
</dbReference>
<protein>
    <submittedName>
        <fullName evidence="5">TlyA family RNA methyltransferase</fullName>
    </submittedName>
</protein>
<dbReference type="Gene3D" id="3.40.50.150">
    <property type="entry name" value="Vaccinia Virus protein VP39"/>
    <property type="match status" value="1"/>
</dbReference>
<dbReference type="CDD" id="cd00165">
    <property type="entry name" value="S4"/>
    <property type="match status" value="1"/>
</dbReference>
<evidence type="ECO:0000256" key="3">
    <source>
        <dbReference type="PROSITE-ProRule" id="PRU00182"/>
    </source>
</evidence>
<dbReference type="InterPro" id="IPR002942">
    <property type="entry name" value="S4_RNA-bd"/>
</dbReference>
<dbReference type="EMBL" id="JAUHHC010000003">
    <property type="protein sequence ID" value="MDN3921354.1"/>
    <property type="molecule type" value="Genomic_DNA"/>
</dbReference>
<name>A0ABT8DSQ8_9BURK</name>
<gene>
    <name evidence="5" type="ORF">QWJ38_13755</name>
</gene>
<dbReference type="SMART" id="SM00363">
    <property type="entry name" value="S4"/>
    <property type="match status" value="1"/>
</dbReference>
<dbReference type="InterPro" id="IPR036986">
    <property type="entry name" value="S4_RNA-bd_sf"/>
</dbReference>
<keyword evidence="5" id="KW-0808">Transferase</keyword>
<evidence type="ECO:0000313" key="6">
    <source>
        <dbReference type="Proteomes" id="UP001228044"/>
    </source>
</evidence>
<dbReference type="InterPro" id="IPR002877">
    <property type="entry name" value="RNA_MeTrfase_FtsJ_dom"/>
</dbReference>
<dbReference type="CDD" id="cd02440">
    <property type="entry name" value="AdoMet_MTases"/>
    <property type="match status" value="1"/>
</dbReference>
<dbReference type="SUPFAM" id="SSF53335">
    <property type="entry name" value="S-adenosyl-L-methionine-dependent methyltransferases"/>
    <property type="match status" value="1"/>
</dbReference>